<reference evidence="1" key="2">
    <citation type="submission" date="2020-09" db="EMBL/GenBank/DDBJ databases">
        <authorList>
            <person name="Sun Q."/>
            <person name="Zhou Y."/>
        </authorList>
    </citation>
    <scope>NUCLEOTIDE SEQUENCE</scope>
    <source>
        <strain evidence="1">CGMCC 1.15290</strain>
    </source>
</reference>
<evidence type="ECO:0008006" key="3">
    <source>
        <dbReference type="Google" id="ProtNLM"/>
    </source>
</evidence>
<gene>
    <name evidence="1" type="ORF">GCM10011379_18680</name>
</gene>
<sequence>MVVLPVLSSADEQGLVNGTVPDPVKKMLLTGQESFHLGDWSTVLFLKKYVAAQLPAKTKNEQAKALSALLSLAGLNHATASRKDGTQQVLVNVGGTFYYSALTLKQDGMRLIAPEVRLDEDVQDITPVLMKGKNICLDAPAPELSGSDYRRKTCTFFNIATDAEDSIEFRYSPRYINFSHDFPMSIRGDGYKNYPVSAGFKSSLFQALDKKIAVCKNKTDSMRFVLRFAQSAIESGDNEDMFGYAGYPSYPEHTLSLAEGDCDDKCCLYVFLLKKYFPAQAVVMLYYKEHLQVGVADTMFDGATEGYVLYKGRKYMVAETMDSVGELGTVFNTLGQPLAIYEE</sequence>
<evidence type="ECO:0000313" key="2">
    <source>
        <dbReference type="Proteomes" id="UP000627292"/>
    </source>
</evidence>
<dbReference type="EMBL" id="BMIB01000002">
    <property type="protein sequence ID" value="GGH65489.1"/>
    <property type="molecule type" value="Genomic_DNA"/>
</dbReference>
<keyword evidence="2" id="KW-1185">Reference proteome</keyword>
<accession>A0A917MUU3</accession>
<reference evidence="1" key="1">
    <citation type="journal article" date="2014" name="Int. J. Syst. Evol. Microbiol.">
        <title>Complete genome sequence of Corynebacterium casei LMG S-19264T (=DSM 44701T), isolated from a smear-ripened cheese.</title>
        <authorList>
            <consortium name="US DOE Joint Genome Institute (JGI-PGF)"/>
            <person name="Walter F."/>
            <person name="Albersmeier A."/>
            <person name="Kalinowski J."/>
            <person name="Ruckert C."/>
        </authorList>
    </citation>
    <scope>NUCLEOTIDE SEQUENCE</scope>
    <source>
        <strain evidence="1">CGMCC 1.15290</strain>
    </source>
</reference>
<dbReference type="AlphaFoldDB" id="A0A917MUU3"/>
<organism evidence="1 2">
    <name type="scientific">Filimonas zeae</name>
    <dbReference type="NCBI Taxonomy" id="1737353"/>
    <lineage>
        <taxon>Bacteria</taxon>
        <taxon>Pseudomonadati</taxon>
        <taxon>Bacteroidota</taxon>
        <taxon>Chitinophagia</taxon>
        <taxon>Chitinophagales</taxon>
        <taxon>Chitinophagaceae</taxon>
        <taxon>Filimonas</taxon>
    </lineage>
</organism>
<dbReference type="Gene3D" id="3.10.620.30">
    <property type="match status" value="1"/>
</dbReference>
<evidence type="ECO:0000313" key="1">
    <source>
        <dbReference type="EMBL" id="GGH65489.1"/>
    </source>
</evidence>
<dbReference type="Proteomes" id="UP000627292">
    <property type="component" value="Unassembled WGS sequence"/>
</dbReference>
<protein>
    <recommendedName>
        <fullName evidence="3">Transglutaminase-like superfamily protein</fullName>
    </recommendedName>
</protein>
<comment type="caution">
    <text evidence="1">The sequence shown here is derived from an EMBL/GenBank/DDBJ whole genome shotgun (WGS) entry which is preliminary data.</text>
</comment>
<proteinExistence type="predicted"/>
<name>A0A917MUU3_9BACT</name>